<dbReference type="OrthoDB" id="123307at2"/>
<dbReference type="InterPro" id="IPR021005">
    <property type="entry name" value="Znf_CGNR"/>
</dbReference>
<protein>
    <submittedName>
        <fullName evidence="2">Conserved protein containing a Zn-ribbon-like motif, possibly RNA-binding</fullName>
    </submittedName>
</protein>
<dbReference type="Gene3D" id="1.10.3300.10">
    <property type="entry name" value="Jann2411-like domain"/>
    <property type="match status" value="1"/>
</dbReference>
<feature type="domain" description="Zinc finger CGNR" evidence="1">
    <location>
        <begin position="137"/>
        <end position="178"/>
    </location>
</feature>
<dbReference type="EMBL" id="LT607412">
    <property type="protein sequence ID" value="SCF14639.1"/>
    <property type="molecule type" value="Genomic_DNA"/>
</dbReference>
<dbReference type="Proteomes" id="UP000198243">
    <property type="component" value="Chromosome I"/>
</dbReference>
<dbReference type="PANTHER" id="PTHR35525:SF3">
    <property type="entry name" value="BLL6575 PROTEIN"/>
    <property type="match status" value="1"/>
</dbReference>
<proteinExistence type="predicted"/>
<dbReference type="RefSeq" id="WP_089021230.1">
    <property type="nucleotide sequence ID" value="NZ_LT607412.1"/>
</dbReference>
<evidence type="ECO:0000313" key="2">
    <source>
        <dbReference type="EMBL" id="SCF14639.1"/>
    </source>
</evidence>
<dbReference type="AlphaFoldDB" id="A0A1C4Y1N7"/>
<keyword evidence="3" id="KW-1185">Reference proteome</keyword>
<dbReference type="Pfam" id="PF07336">
    <property type="entry name" value="ABATE"/>
    <property type="match status" value="1"/>
</dbReference>
<dbReference type="SUPFAM" id="SSF160904">
    <property type="entry name" value="Jann2411-like"/>
    <property type="match status" value="1"/>
</dbReference>
<dbReference type="Pfam" id="PF11706">
    <property type="entry name" value="zf-CGNR"/>
    <property type="match status" value="1"/>
</dbReference>
<evidence type="ECO:0000259" key="1">
    <source>
        <dbReference type="Pfam" id="PF11706"/>
    </source>
</evidence>
<dbReference type="InterPro" id="IPR023286">
    <property type="entry name" value="ABATE_dom_sf"/>
</dbReference>
<organism evidence="2 3">
    <name type="scientific">Micromonospora coriariae</name>
    <dbReference type="NCBI Taxonomy" id="285665"/>
    <lineage>
        <taxon>Bacteria</taxon>
        <taxon>Bacillati</taxon>
        <taxon>Actinomycetota</taxon>
        <taxon>Actinomycetes</taxon>
        <taxon>Micromonosporales</taxon>
        <taxon>Micromonosporaceae</taxon>
        <taxon>Micromonospora</taxon>
    </lineage>
</organism>
<accession>A0A1C4Y1N7</accession>
<dbReference type="PANTHER" id="PTHR35525">
    <property type="entry name" value="BLL6575 PROTEIN"/>
    <property type="match status" value="1"/>
</dbReference>
<sequence length="193" mass="21129">MDDDAGVPAAVRLVRDFVNTLEPQIDDEMLTSPDRLRDWFVERDLMAVDARLGPADLDVAVTVREGLRAVLLGHAGHHGDPTALDRLNRALAGVPVTLRFTDDGHRLVAAGSAPLDRALAGLVDAIRVCGEDGTWPRLKVCARDTCRWAYYDASRNQARRWCSMAGCGNYIKMKRAYAVRTGRTRAVRDGGSG</sequence>
<name>A0A1C4Y1N7_9ACTN</name>
<evidence type="ECO:0000313" key="3">
    <source>
        <dbReference type="Proteomes" id="UP000198243"/>
    </source>
</evidence>
<gene>
    <name evidence="2" type="ORF">GA0070607_6106</name>
</gene>
<reference evidence="3" key="1">
    <citation type="submission" date="2016-06" db="EMBL/GenBank/DDBJ databases">
        <authorList>
            <person name="Varghese N."/>
            <person name="Submissions Spin"/>
        </authorList>
    </citation>
    <scope>NUCLEOTIDE SEQUENCE [LARGE SCALE GENOMIC DNA]</scope>
    <source>
        <strain evidence="3">DSM 44875</strain>
    </source>
</reference>
<dbReference type="InterPro" id="IPR010852">
    <property type="entry name" value="ABATE"/>
</dbReference>